<organism evidence="8 9">
    <name type="scientific">Leptotrombidium deliense</name>
    <dbReference type="NCBI Taxonomy" id="299467"/>
    <lineage>
        <taxon>Eukaryota</taxon>
        <taxon>Metazoa</taxon>
        <taxon>Ecdysozoa</taxon>
        <taxon>Arthropoda</taxon>
        <taxon>Chelicerata</taxon>
        <taxon>Arachnida</taxon>
        <taxon>Acari</taxon>
        <taxon>Acariformes</taxon>
        <taxon>Trombidiformes</taxon>
        <taxon>Prostigmata</taxon>
        <taxon>Anystina</taxon>
        <taxon>Parasitengona</taxon>
        <taxon>Trombiculoidea</taxon>
        <taxon>Trombiculidae</taxon>
        <taxon>Leptotrombidium</taxon>
    </lineage>
</organism>
<dbReference type="InterPro" id="IPR004365">
    <property type="entry name" value="NA-bd_OB_tRNA"/>
</dbReference>
<dbReference type="PROSITE" id="PS50862">
    <property type="entry name" value="AA_TRNA_LIGASE_II"/>
    <property type="match status" value="1"/>
</dbReference>
<dbReference type="InterPro" id="IPR012340">
    <property type="entry name" value="NA-bd_OB-fold"/>
</dbReference>
<keyword evidence="6" id="KW-0030">Aminoacyl-tRNA synthetase</keyword>
<dbReference type="InterPro" id="IPR002312">
    <property type="entry name" value="Asp/Asn-tRNA-synth_IIb"/>
</dbReference>
<dbReference type="PRINTS" id="PR01042">
    <property type="entry name" value="TRNASYNTHASP"/>
</dbReference>
<reference evidence="8 9" key="1">
    <citation type="journal article" date="2018" name="Gigascience">
        <title>Genomes of trombidid mites reveal novel predicted allergens and laterally-transferred genes associated with secondary metabolism.</title>
        <authorList>
            <person name="Dong X."/>
            <person name="Chaisiri K."/>
            <person name="Xia D."/>
            <person name="Armstrong S.D."/>
            <person name="Fang Y."/>
            <person name="Donnelly M.J."/>
            <person name="Kadowaki T."/>
            <person name="McGarry J.W."/>
            <person name="Darby A.C."/>
            <person name="Makepeace B.L."/>
        </authorList>
    </citation>
    <scope>NUCLEOTIDE SEQUENCE [LARGE SCALE GENOMIC DNA]</scope>
    <source>
        <strain evidence="8">UoL-UT</strain>
    </source>
</reference>
<evidence type="ECO:0000256" key="5">
    <source>
        <dbReference type="ARBA" id="ARBA00022917"/>
    </source>
</evidence>
<dbReference type="PANTHER" id="PTHR22594:SF5">
    <property type="entry name" value="ASPARTATE--TRNA LIGASE, MITOCHONDRIAL"/>
    <property type="match status" value="1"/>
</dbReference>
<dbReference type="Pfam" id="PF01336">
    <property type="entry name" value="tRNA_anti-codon"/>
    <property type="match status" value="1"/>
</dbReference>
<evidence type="ECO:0000256" key="3">
    <source>
        <dbReference type="ARBA" id="ARBA00022741"/>
    </source>
</evidence>
<dbReference type="SUPFAM" id="SSF55261">
    <property type="entry name" value="GAD domain-like"/>
    <property type="match status" value="1"/>
</dbReference>
<dbReference type="STRING" id="299467.A0A443SQK1"/>
<dbReference type="GO" id="GO:0003676">
    <property type="term" value="F:nucleic acid binding"/>
    <property type="evidence" value="ECO:0007669"/>
    <property type="project" value="InterPro"/>
</dbReference>
<dbReference type="OrthoDB" id="439710at2759"/>
<dbReference type="GO" id="GO:0005739">
    <property type="term" value="C:mitochondrion"/>
    <property type="evidence" value="ECO:0007669"/>
    <property type="project" value="TreeGrafter"/>
</dbReference>
<dbReference type="InterPro" id="IPR004364">
    <property type="entry name" value="Aa-tRNA-synt_II"/>
</dbReference>
<dbReference type="SUPFAM" id="SSF50249">
    <property type="entry name" value="Nucleic acid-binding proteins"/>
    <property type="match status" value="1"/>
</dbReference>
<dbReference type="SUPFAM" id="SSF55681">
    <property type="entry name" value="Class II aaRS and biotin synthetases"/>
    <property type="match status" value="1"/>
</dbReference>
<dbReference type="CDD" id="cd04317">
    <property type="entry name" value="EcAspRS_like_N"/>
    <property type="match status" value="1"/>
</dbReference>
<dbReference type="InterPro" id="IPR047089">
    <property type="entry name" value="Asp-tRNA-ligase_1_N"/>
</dbReference>
<keyword evidence="2 8" id="KW-0436">Ligase</keyword>
<dbReference type="GO" id="GO:0006422">
    <property type="term" value="P:aspartyl-tRNA aminoacylation"/>
    <property type="evidence" value="ECO:0007669"/>
    <property type="project" value="TreeGrafter"/>
</dbReference>
<gene>
    <name evidence="8" type="ORF">B4U80_00311</name>
</gene>
<keyword evidence="4" id="KW-0067">ATP-binding</keyword>
<feature type="domain" description="Aminoacyl-transfer RNA synthetases class-II family profile" evidence="7">
    <location>
        <begin position="176"/>
        <end position="549"/>
    </location>
</feature>
<evidence type="ECO:0000256" key="2">
    <source>
        <dbReference type="ARBA" id="ARBA00022598"/>
    </source>
</evidence>
<dbReference type="HAMAP" id="MF_00044">
    <property type="entry name" value="Asp_tRNA_synth_type1"/>
    <property type="match status" value="1"/>
</dbReference>
<dbReference type="Gene3D" id="3.30.930.10">
    <property type="entry name" value="Bira Bifunctional Protein, Domain 2"/>
    <property type="match status" value="2"/>
</dbReference>
<sequence length="564" mass="64620">MNNVFKFMFVSRPFLKRIHLERRLCSVAQRFSENSFTFRSHNCGELRSTDDGKFVTICGWLQYQRGNKFLILRDGYGTTQIIIPEKSSLKNSDSLIEKISLESILMVKGWVRKRPVNQVNAKMKTGEIEIEAESLSVLNEATFTPFVIRNTHKLTELVRTEYRYMDLRNEIMQKNLRLRSNLVMKMRNFLWKQCGFVEIETPALTLRTPGGAQEFVVPTREKGKYFVLAQSPQIFKQLLMIGSMDRYFQIAKCYRDEGARSDRQPEFTQVDIEMSFTNRESVMELIENLLKASLPFEVNLPFPRLSYKEAIDNYGSDKPDISFKTMCKEQSLCEKIICSEVADDFQWKDRLSEQFDDATRTAINKAMSLKPGDVFFLAKGKRDKAYKAIGKVRNDCVRSLAKSENCGDKFALLWIVDFPLFFESNGKLESAHHPFTAPLETDVAKLFDDPLNVCSQHYDLVANGEEIAGGSIRIHDWKLQSHILENILKEDVTSMKYFLDALQSGCPPHGGIAFGLDRLVSLLCDSSSIRDVIAFPKTGEGRDLMSKAPSAIDEFSKSLYHIKD</sequence>
<evidence type="ECO:0000256" key="6">
    <source>
        <dbReference type="ARBA" id="ARBA00023146"/>
    </source>
</evidence>
<evidence type="ECO:0000313" key="8">
    <source>
        <dbReference type="EMBL" id="RWS29773.1"/>
    </source>
</evidence>
<keyword evidence="5" id="KW-0648">Protein biosynthesis</keyword>
<dbReference type="EMBL" id="NCKV01000776">
    <property type="protein sequence ID" value="RWS29773.1"/>
    <property type="molecule type" value="Genomic_DNA"/>
</dbReference>
<dbReference type="Gene3D" id="2.40.50.140">
    <property type="entry name" value="Nucleic acid-binding proteins"/>
    <property type="match status" value="1"/>
</dbReference>
<dbReference type="PANTHER" id="PTHR22594">
    <property type="entry name" value="ASPARTYL/LYSYL-TRNA SYNTHETASE"/>
    <property type="match status" value="1"/>
</dbReference>
<protein>
    <submittedName>
        <fullName evidence="8">Aspartate--tRNA ligase-like protein</fullName>
    </submittedName>
</protein>
<evidence type="ECO:0000259" key="7">
    <source>
        <dbReference type="PROSITE" id="PS50862"/>
    </source>
</evidence>
<dbReference type="Pfam" id="PF00152">
    <property type="entry name" value="tRNA-synt_2"/>
    <property type="match status" value="1"/>
</dbReference>
<dbReference type="InterPro" id="IPR045864">
    <property type="entry name" value="aa-tRNA-synth_II/BPL/LPL"/>
</dbReference>
<dbReference type="InterPro" id="IPR006195">
    <property type="entry name" value="aa-tRNA-synth_II"/>
</dbReference>
<evidence type="ECO:0000256" key="4">
    <source>
        <dbReference type="ARBA" id="ARBA00022840"/>
    </source>
</evidence>
<dbReference type="InterPro" id="IPR004115">
    <property type="entry name" value="GAD-like_sf"/>
</dbReference>
<dbReference type="GO" id="GO:0004815">
    <property type="term" value="F:aspartate-tRNA ligase activity"/>
    <property type="evidence" value="ECO:0007669"/>
    <property type="project" value="TreeGrafter"/>
</dbReference>
<dbReference type="VEuPathDB" id="VectorBase:LDEU002265"/>
<accession>A0A443SQK1</accession>
<dbReference type="GO" id="GO:0005524">
    <property type="term" value="F:ATP binding"/>
    <property type="evidence" value="ECO:0007669"/>
    <property type="project" value="UniProtKB-KW"/>
</dbReference>
<keyword evidence="9" id="KW-1185">Reference proteome</keyword>
<dbReference type="Proteomes" id="UP000288716">
    <property type="component" value="Unassembled WGS sequence"/>
</dbReference>
<proteinExistence type="inferred from homology"/>
<dbReference type="AlphaFoldDB" id="A0A443SQK1"/>
<evidence type="ECO:0000313" key="9">
    <source>
        <dbReference type="Proteomes" id="UP000288716"/>
    </source>
</evidence>
<dbReference type="InterPro" id="IPR004524">
    <property type="entry name" value="Asp-tRNA-ligase_1"/>
</dbReference>
<keyword evidence="3" id="KW-0547">Nucleotide-binding</keyword>
<comment type="similarity">
    <text evidence="1">Belongs to the class-II aminoacyl-tRNA synthetase family. Type 1 subfamily.</text>
</comment>
<name>A0A443SQK1_9ACAR</name>
<comment type="caution">
    <text evidence="8">The sequence shown here is derived from an EMBL/GenBank/DDBJ whole genome shotgun (WGS) entry which is preliminary data.</text>
</comment>
<evidence type="ECO:0000256" key="1">
    <source>
        <dbReference type="ARBA" id="ARBA00006303"/>
    </source>
</evidence>